<dbReference type="AlphaFoldDB" id="U4UI44"/>
<accession>U4UI44</accession>
<feature type="chain" id="PRO_5004656582" description="DUF4774 domain-containing protein" evidence="2">
    <location>
        <begin position="19"/>
        <end position="300"/>
    </location>
</feature>
<dbReference type="STRING" id="77166.U4UI44"/>
<dbReference type="OrthoDB" id="6627608at2759"/>
<dbReference type="PROSITE" id="PS51257">
    <property type="entry name" value="PROKAR_LIPOPROTEIN"/>
    <property type="match status" value="1"/>
</dbReference>
<dbReference type="Proteomes" id="UP000030742">
    <property type="component" value="Unassembled WGS sequence"/>
</dbReference>
<organism evidence="3 4">
    <name type="scientific">Dendroctonus ponderosae</name>
    <name type="common">Mountain pine beetle</name>
    <dbReference type="NCBI Taxonomy" id="77166"/>
    <lineage>
        <taxon>Eukaryota</taxon>
        <taxon>Metazoa</taxon>
        <taxon>Ecdysozoa</taxon>
        <taxon>Arthropoda</taxon>
        <taxon>Hexapoda</taxon>
        <taxon>Insecta</taxon>
        <taxon>Pterygota</taxon>
        <taxon>Neoptera</taxon>
        <taxon>Endopterygota</taxon>
        <taxon>Coleoptera</taxon>
        <taxon>Polyphaga</taxon>
        <taxon>Cucujiformia</taxon>
        <taxon>Curculionidae</taxon>
        <taxon>Scolytinae</taxon>
        <taxon>Dendroctonus</taxon>
    </lineage>
</organism>
<evidence type="ECO:0008006" key="5">
    <source>
        <dbReference type="Google" id="ProtNLM"/>
    </source>
</evidence>
<sequence length="300" mass="31602">MKLIASLCLLIVIGCTVAFPKSRGGYYPRSYMIGGSFYANPRYAREGPGYEYLPPGQMTAMVMGDTVATNSFSGSPYSPTRDVLPGPAAIPDIQQSDEEQVSEQVTQRQQPFVVAVPEPDSINETEPEVEKGDEQETLFSIEEGTTEAAAIPTTKAAPITTVRAPVAPARKVKVGKAKRPVAPPKPAAEEAEEESDDEPALPAAWPFAGVGARGGYNAFFPIFIGGAGSARTRAAGQDEGLPGAATAIANAFSTGKGGVATSHATSFGDPYAAAMLRNAGLFNFRTKTGRKQPVQEELEE</sequence>
<feature type="region of interest" description="Disordered" evidence="1">
    <location>
        <begin position="175"/>
        <end position="199"/>
    </location>
</feature>
<evidence type="ECO:0000256" key="2">
    <source>
        <dbReference type="SAM" id="SignalP"/>
    </source>
</evidence>
<name>U4UI44_DENPD</name>
<feature type="signal peptide" evidence="2">
    <location>
        <begin position="1"/>
        <end position="18"/>
    </location>
</feature>
<dbReference type="EMBL" id="KB632366">
    <property type="protein sequence ID" value="ERL93654.1"/>
    <property type="molecule type" value="Genomic_DNA"/>
</dbReference>
<evidence type="ECO:0000313" key="3">
    <source>
        <dbReference type="EMBL" id="ERL93654.1"/>
    </source>
</evidence>
<evidence type="ECO:0000313" key="4">
    <source>
        <dbReference type="Proteomes" id="UP000030742"/>
    </source>
</evidence>
<proteinExistence type="predicted"/>
<gene>
    <name evidence="3" type="ORF">D910_10942</name>
</gene>
<reference evidence="3 4" key="1">
    <citation type="journal article" date="2013" name="Genome Biol.">
        <title>Draft genome of the mountain pine beetle, Dendroctonus ponderosae Hopkins, a major forest pest.</title>
        <authorList>
            <person name="Keeling C.I."/>
            <person name="Yuen M.M."/>
            <person name="Liao N.Y."/>
            <person name="Docking T.R."/>
            <person name="Chan S.K."/>
            <person name="Taylor G.A."/>
            <person name="Palmquist D.L."/>
            <person name="Jackman S.D."/>
            <person name="Nguyen A."/>
            <person name="Li M."/>
            <person name="Henderson H."/>
            <person name="Janes J.K."/>
            <person name="Zhao Y."/>
            <person name="Pandoh P."/>
            <person name="Moore R."/>
            <person name="Sperling F.A."/>
            <person name="Huber D.P."/>
            <person name="Birol I."/>
            <person name="Jones S.J."/>
            <person name="Bohlmann J."/>
        </authorList>
    </citation>
    <scope>NUCLEOTIDE SEQUENCE</scope>
</reference>
<feature type="compositionally biased region" description="Acidic residues" evidence="1">
    <location>
        <begin position="189"/>
        <end position="199"/>
    </location>
</feature>
<evidence type="ECO:0000256" key="1">
    <source>
        <dbReference type="SAM" id="MobiDB-lite"/>
    </source>
</evidence>
<protein>
    <recommendedName>
        <fullName evidence="5">DUF4774 domain-containing protein</fullName>
    </recommendedName>
</protein>
<keyword evidence="2" id="KW-0732">Signal</keyword>